<dbReference type="InterPro" id="IPR000719">
    <property type="entry name" value="Prot_kinase_dom"/>
</dbReference>
<feature type="region of interest" description="Disordered" evidence="8">
    <location>
        <begin position="723"/>
        <end position="772"/>
    </location>
</feature>
<protein>
    <recommendedName>
        <fullName evidence="13">Non-specific serine/threonine protein kinase</fullName>
    </recommendedName>
</protein>
<proteinExistence type="predicted"/>
<feature type="region of interest" description="Disordered" evidence="8">
    <location>
        <begin position="1"/>
        <end position="82"/>
    </location>
</feature>
<gene>
    <name evidence="11" type="ORF">ACHAWO_005249</name>
</gene>
<organism evidence="11 12">
    <name type="scientific">Cyclotella atomus</name>
    <dbReference type="NCBI Taxonomy" id="382360"/>
    <lineage>
        <taxon>Eukaryota</taxon>
        <taxon>Sar</taxon>
        <taxon>Stramenopiles</taxon>
        <taxon>Ochrophyta</taxon>
        <taxon>Bacillariophyta</taxon>
        <taxon>Coscinodiscophyceae</taxon>
        <taxon>Thalassiosirophycidae</taxon>
        <taxon>Stephanodiscales</taxon>
        <taxon>Stephanodiscaceae</taxon>
        <taxon>Cyclotella</taxon>
    </lineage>
</organism>
<name>A0ABD3P5F2_9STRA</name>
<dbReference type="PROSITE" id="PS51285">
    <property type="entry name" value="AGC_KINASE_CTER"/>
    <property type="match status" value="1"/>
</dbReference>
<dbReference type="PROSITE" id="PS50011">
    <property type="entry name" value="PROTEIN_KINASE_DOM"/>
    <property type="match status" value="1"/>
</dbReference>
<evidence type="ECO:0000256" key="7">
    <source>
        <dbReference type="PROSITE-ProRule" id="PRU10141"/>
    </source>
</evidence>
<feature type="binding site" evidence="7">
    <location>
        <position position="119"/>
    </location>
    <ligand>
        <name>ATP</name>
        <dbReference type="ChEBI" id="CHEBI:30616"/>
    </ligand>
</feature>
<dbReference type="SMART" id="SM00220">
    <property type="entry name" value="S_TKc"/>
    <property type="match status" value="1"/>
</dbReference>
<evidence type="ECO:0000313" key="11">
    <source>
        <dbReference type="EMBL" id="KAL3782616.1"/>
    </source>
</evidence>
<dbReference type="AlphaFoldDB" id="A0ABD3P5F2"/>
<feature type="compositionally biased region" description="Polar residues" evidence="8">
    <location>
        <begin position="519"/>
        <end position="528"/>
    </location>
</feature>
<dbReference type="GO" id="GO:0004674">
    <property type="term" value="F:protein serine/threonine kinase activity"/>
    <property type="evidence" value="ECO:0007669"/>
    <property type="project" value="UniProtKB-KW"/>
</dbReference>
<dbReference type="PANTHER" id="PTHR24351">
    <property type="entry name" value="RIBOSOMAL PROTEIN S6 KINASE"/>
    <property type="match status" value="1"/>
</dbReference>
<feature type="compositionally biased region" description="Polar residues" evidence="8">
    <location>
        <begin position="565"/>
        <end position="578"/>
    </location>
</feature>
<evidence type="ECO:0000256" key="3">
    <source>
        <dbReference type="ARBA" id="ARBA00022679"/>
    </source>
</evidence>
<evidence type="ECO:0000256" key="6">
    <source>
        <dbReference type="ARBA" id="ARBA00022840"/>
    </source>
</evidence>
<feature type="compositionally biased region" description="Basic and acidic residues" evidence="8">
    <location>
        <begin position="29"/>
        <end position="43"/>
    </location>
</feature>
<feature type="region of interest" description="Disordered" evidence="8">
    <location>
        <begin position="445"/>
        <end position="578"/>
    </location>
</feature>
<dbReference type="FunFam" id="1.10.510.10:FF:000048">
    <property type="entry name" value="Protein kinase C"/>
    <property type="match status" value="1"/>
</dbReference>
<keyword evidence="1" id="KW-0723">Serine/threonine-protein kinase</keyword>
<dbReference type="SUPFAM" id="SSF56112">
    <property type="entry name" value="Protein kinase-like (PK-like)"/>
    <property type="match status" value="1"/>
</dbReference>
<evidence type="ECO:0000256" key="4">
    <source>
        <dbReference type="ARBA" id="ARBA00022741"/>
    </source>
</evidence>
<evidence type="ECO:0000256" key="2">
    <source>
        <dbReference type="ARBA" id="ARBA00022553"/>
    </source>
</evidence>
<evidence type="ECO:0000259" key="9">
    <source>
        <dbReference type="PROSITE" id="PS50011"/>
    </source>
</evidence>
<dbReference type="InterPro" id="IPR008271">
    <property type="entry name" value="Ser/Thr_kinase_AS"/>
</dbReference>
<dbReference type="Pfam" id="PF00069">
    <property type="entry name" value="Pkinase"/>
    <property type="match status" value="1"/>
</dbReference>
<sequence>MVDSLDTDSPLAAPPTAQNKESTVELTEDEKKEEINDVTREFNRSLSMNGNDDSPKDDTEIRSPPTSNESTPSNNNEQTKDKRFVAPKDFELLKVIGMGAFGKVLQVRLRKSSEILAMKVISKRLIKRKTSYVENVLAERNILTKIANHPFIVTMHASFQTKEKLFIIMDFCAGGELFLKLGREGIFRERTAAFYLAEITLALEHLHSVNVLHRDLKPENILLNSDGHCVLTDFGLAKDFSYTNSENEDERARTLCGTMEYMAPEMVARKWYGKGADFWSLGCIAFEMLSGQPPFSSGRGGSKELFRKIMNERIRMPEGSSASACKLLKGLLNRDVNKRLGAARGTMFEVGGVGALKKQPFFDGLDWGKLELKEIEPPEDFSVSNAEDLRHFHEEFTKMPLPRSVKEMSKEDFLPRNCKSDHFRGFSFIGDHFPVPERTHSEEMHYWNNPDADGQSLSDCASDIFDDDMKDVPEPEPIPEKKKRPPRKKKKKQTVPMETANEEDEKEDTAVTEGVDNSEAVSETQQSDEALHGDKSCQTDDQRPSPANVGGAKDEPKLPHAGSAACQSSTKASSSLNPNATAWNVVSTKTPAASPTLAASEVTTPRTPWATPRATQTNAKQQSMPTTKPQLNQPNPVVVDTYKPKPGTWASLAVQKDASPGYAINPTLNRPRAAAQSTMATPVSYAKPQPHIKQSAISPDWRNHVVSPRRSPYTEAGGQVSMQTIDFLPPPPVSQPQQQAWPSLDEFGPPLSVKKDIPKNTKRVGAWGSKPL</sequence>
<keyword evidence="12" id="KW-1185">Reference proteome</keyword>
<accession>A0ABD3P5F2</accession>
<evidence type="ECO:0000256" key="8">
    <source>
        <dbReference type="SAM" id="MobiDB-lite"/>
    </source>
</evidence>
<feature type="region of interest" description="Disordered" evidence="8">
    <location>
        <begin position="590"/>
        <end position="643"/>
    </location>
</feature>
<feature type="domain" description="Protein kinase" evidence="9">
    <location>
        <begin position="90"/>
        <end position="362"/>
    </location>
</feature>
<dbReference type="EMBL" id="JALLPJ020000800">
    <property type="protein sequence ID" value="KAL3782616.1"/>
    <property type="molecule type" value="Genomic_DNA"/>
</dbReference>
<feature type="compositionally biased region" description="Polar residues" evidence="8">
    <location>
        <begin position="16"/>
        <end position="25"/>
    </location>
</feature>
<evidence type="ECO:0000256" key="1">
    <source>
        <dbReference type="ARBA" id="ARBA00022527"/>
    </source>
</evidence>
<dbReference type="InterPro" id="IPR017441">
    <property type="entry name" value="Protein_kinase_ATP_BS"/>
</dbReference>
<dbReference type="InterPro" id="IPR045270">
    <property type="entry name" value="STKc_AGC"/>
</dbReference>
<dbReference type="Gene3D" id="3.30.200.20">
    <property type="entry name" value="Phosphorylase Kinase, domain 1"/>
    <property type="match status" value="1"/>
</dbReference>
<dbReference type="InterPro" id="IPR011009">
    <property type="entry name" value="Kinase-like_dom_sf"/>
</dbReference>
<evidence type="ECO:0000256" key="5">
    <source>
        <dbReference type="ARBA" id="ARBA00022777"/>
    </source>
</evidence>
<keyword evidence="3" id="KW-0808">Transferase</keyword>
<reference evidence="11 12" key="1">
    <citation type="submission" date="2024-10" db="EMBL/GenBank/DDBJ databases">
        <title>Updated reference genomes for cyclostephanoid diatoms.</title>
        <authorList>
            <person name="Roberts W.R."/>
            <person name="Alverson A.J."/>
        </authorList>
    </citation>
    <scope>NUCLEOTIDE SEQUENCE [LARGE SCALE GENOMIC DNA]</scope>
    <source>
        <strain evidence="11 12">AJA010-31</strain>
    </source>
</reference>
<keyword evidence="4 7" id="KW-0547">Nucleotide-binding</keyword>
<dbReference type="PROSITE" id="PS00107">
    <property type="entry name" value="PROTEIN_KINASE_ATP"/>
    <property type="match status" value="1"/>
</dbReference>
<dbReference type="InterPro" id="IPR000961">
    <property type="entry name" value="AGC-kinase_C"/>
</dbReference>
<dbReference type="FunFam" id="3.30.200.20:FF:000042">
    <property type="entry name" value="Aurora kinase A"/>
    <property type="match status" value="1"/>
</dbReference>
<evidence type="ECO:0000259" key="10">
    <source>
        <dbReference type="PROSITE" id="PS51285"/>
    </source>
</evidence>
<dbReference type="CDD" id="cd05123">
    <property type="entry name" value="STKc_AGC"/>
    <property type="match status" value="1"/>
</dbReference>
<dbReference type="GO" id="GO:0005524">
    <property type="term" value="F:ATP binding"/>
    <property type="evidence" value="ECO:0007669"/>
    <property type="project" value="UniProtKB-UniRule"/>
</dbReference>
<evidence type="ECO:0000313" key="12">
    <source>
        <dbReference type="Proteomes" id="UP001530400"/>
    </source>
</evidence>
<keyword evidence="6 7" id="KW-0067">ATP-binding</keyword>
<comment type="caution">
    <text evidence="11">The sequence shown here is derived from an EMBL/GenBank/DDBJ whole genome shotgun (WGS) entry which is preliminary data.</text>
</comment>
<dbReference type="Pfam" id="PF00433">
    <property type="entry name" value="Pkinase_C"/>
    <property type="match status" value="1"/>
</dbReference>
<evidence type="ECO:0008006" key="13">
    <source>
        <dbReference type="Google" id="ProtNLM"/>
    </source>
</evidence>
<feature type="compositionally biased region" description="Basic residues" evidence="8">
    <location>
        <begin position="481"/>
        <end position="493"/>
    </location>
</feature>
<feature type="compositionally biased region" description="Low complexity" evidence="8">
    <location>
        <begin position="603"/>
        <end position="617"/>
    </location>
</feature>
<feature type="compositionally biased region" description="Basic and acidic residues" evidence="8">
    <location>
        <begin position="529"/>
        <end position="543"/>
    </location>
</feature>
<keyword evidence="5" id="KW-0418">Kinase</keyword>
<keyword evidence="2" id="KW-0597">Phosphoprotein</keyword>
<dbReference type="PROSITE" id="PS00108">
    <property type="entry name" value="PROTEIN_KINASE_ST"/>
    <property type="match status" value="1"/>
</dbReference>
<feature type="domain" description="AGC-kinase C-terminal" evidence="10">
    <location>
        <begin position="363"/>
        <end position="438"/>
    </location>
</feature>
<dbReference type="Gene3D" id="1.10.510.10">
    <property type="entry name" value="Transferase(Phosphotransferase) domain 1"/>
    <property type="match status" value="1"/>
</dbReference>
<feature type="region of interest" description="Disordered" evidence="8">
    <location>
        <begin position="673"/>
        <end position="692"/>
    </location>
</feature>
<dbReference type="SMART" id="SM00133">
    <property type="entry name" value="S_TK_X"/>
    <property type="match status" value="1"/>
</dbReference>
<dbReference type="Proteomes" id="UP001530400">
    <property type="component" value="Unassembled WGS sequence"/>
</dbReference>
<feature type="compositionally biased region" description="Low complexity" evidence="8">
    <location>
        <begin position="63"/>
        <end position="77"/>
    </location>
</feature>
<feature type="compositionally biased region" description="Polar residues" evidence="8">
    <location>
        <begin position="618"/>
        <end position="635"/>
    </location>
</feature>
<dbReference type="InterPro" id="IPR017892">
    <property type="entry name" value="Pkinase_C"/>
</dbReference>